<dbReference type="Gramene" id="TraesCAD_scaffold_089529_01G000100.1">
    <property type="protein sequence ID" value="TraesCAD_scaffold_089529_01G000100.1"/>
    <property type="gene ID" value="TraesCAD_scaffold_089529_01G000100"/>
</dbReference>
<name>A0A3B6MJS2_WHEAT</name>
<keyword evidence="2" id="KW-0812">Transmembrane</keyword>
<sequence length="387" mass="40973">MFALAAVSLFSSLTKSKAKGDKEAIKANGNQKRPSHFTLYKLGRLLSSPVCSPPAMPSPLKRPSLGRLLAALRSPSRVPVQTGFPTSLADLVVKNHGRLRKPRKPRRPTALALPPSPAENPVDVGEIPSLPPSPGPLSPVVVEDSSAPVVRRLDAPKGAAFFRPRPELLALGGAVALALLAVWREGAVAAFTIASLSLLWIESASRRRRRPAELPDPRCPAPVSPIRVVEEAPGCSDSDKSSEAPSPRPSERRELVSGGEDPATPKRKARRSLRKVISKTLQKKPKAKDASASSDGEVGQPAGDAEPVVAEAFLAVSNPEQTPSEPSTESSVEMKMETERRGGRFPLAAFVPVILAGLAAGKLPATALAVLCVAFFGRHRRANLGGR</sequence>
<dbReference type="OrthoDB" id="690172at2759"/>
<dbReference type="Proteomes" id="UP000019116">
    <property type="component" value="Chromosome 5D"/>
</dbReference>
<dbReference type="Gramene" id="TraesCS5D03G0059800.1">
    <property type="protein sequence ID" value="TraesCS5D03G0059800.1.CDS1"/>
    <property type="gene ID" value="TraesCS5D03G0059800"/>
</dbReference>
<dbReference type="Gramene" id="TraesROB_scaffold_109101_01G000100.1">
    <property type="protein sequence ID" value="TraesROB_scaffold_109101_01G000100.1"/>
    <property type="gene ID" value="TraesROB_scaffold_109101_01G000100"/>
</dbReference>
<dbReference type="Gramene" id="TraesCLE_scaffold_097135_01G000100.1">
    <property type="protein sequence ID" value="TraesCLE_scaffold_097135_01G000100.1"/>
    <property type="gene ID" value="TraesCLE_scaffold_097135_01G000100"/>
</dbReference>
<feature type="compositionally biased region" description="Basic residues" evidence="1">
    <location>
        <begin position="265"/>
        <end position="286"/>
    </location>
</feature>
<accession>A0A3B6MJS2</accession>
<dbReference type="Gramene" id="TraesCS5D02G024700.1">
    <property type="protein sequence ID" value="TraesCS5D02G024700.1.cds1"/>
    <property type="gene ID" value="TraesCS5D02G024700"/>
</dbReference>
<proteinExistence type="predicted"/>
<reference evidence="3" key="1">
    <citation type="submission" date="2018-08" db="EMBL/GenBank/DDBJ databases">
        <authorList>
            <person name="Rossello M."/>
        </authorList>
    </citation>
    <scope>NUCLEOTIDE SEQUENCE [LARGE SCALE GENOMIC DNA]</scope>
    <source>
        <strain evidence="3">cv. Chinese Spring</strain>
    </source>
</reference>
<evidence type="ECO:0000256" key="1">
    <source>
        <dbReference type="SAM" id="MobiDB-lite"/>
    </source>
</evidence>
<feature type="transmembrane region" description="Helical" evidence="2">
    <location>
        <begin position="345"/>
        <end position="377"/>
    </location>
</feature>
<dbReference type="Gramene" id="TraesJAG5D03G03033270.1">
    <property type="protein sequence ID" value="TraesJAG5D03G03033270.1.CDS1"/>
    <property type="gene ID" value="TraesJAG5D03G03033270"/>
</dbReference>
<dbReference type="Gramene" id="TraesRN5D0100063900.1">
    <property type="protein sequence ID" value="TraesRN5D0100063900.1"/>
    <property type="gene ID" value="TraesRN5D0100063900"/>
</dbReference>
<keyword evidence="2" id="KW-0472">Membrane</keyword>
<feature type="region of interest" description="Disordered" evidence="1">
    <location>
        <begin position="97"/>
        <end position="125"/>
    </location>
</feature>
<dbReference type="AlphaFoldDB" id="A0A3B6MJS2"/>
<evidence type="ECO:0000313" key="4">
    <source>
        <dbReference type="Proteomes" id="UP000019116"/>
    </source>
</evidence>
<feature type="compositionally biased region" description="Basic residues" evidence="1">
    <location>
        <begin position="97"/>
        <end position="107"/>
    </location>
</feature>
<evidence type="ECO:0000313" key="3">
    <source>
        <dbReference type="EnsemblPlants" id="TraesCS5D02G024700.1.cds1"/>
    </source>
</evidence>
<dbReference type="Gramene" id="TraesPARA_EIv1.0_1767300.1">
    <property type="protein sequence ID" value="TraesPARA_EIv1.0_1767300.1.CDS1"/>
    <property type="gene ID" value="TraesPARA_EIv1.0_1767300"/>
</dbReference>
<dbReference type="PANTHER" id="PTHR36381">
    <property type="entry name" value="ETHYLENE-REGULATED TRANSCRIPT 2 (ERT2)"/>
    <property type="match status" value="1"/>
</dbReference>
<reference evidence="3" key="2">
    <citation type="submission" date="2018-10" db="UniProtKB">
        <authorList>
            <consortium name="EnsemblPlants"/>
        </authorList>
    </citation>
    <scope>IDENTIFICATION</scope>
</reference>
<dbReference type="Gramene" id="TraesNOR5D03G03063210.1">
    <property type="protein sequence ID" value="TraesNOR5D03G03063210.1.CDS1"/>
    <property type="gene ID" value="TraesNOR5D03G03063210"/>
</dbReference>
<protein>
    <submittedName>
        <fullName evidence="3">Uncharacterized protein</fullName>
    </submittedName>
</protein>
<organism evidence="3">
    <name type="scientific">Triticum aestivum</name>
    <name type="common">Wheat</name>
    <dbReference type="NCBI Taxonomy" id="4565"/>
    <lineage>
        <taxon>Eukaryota</taxon>
        <taxon>Viridiplantae</taxon>
        <taxon>Streptophyta</taxon>
        <taxon>Embryophyta</taxon>
        <taxon>Tracheophyta</taxon>
        <taxon>Spermatophyta</taxon>
        <taxon>Magnoliopsida</taxon>
        <taxon>Liliopsida</taxon>
        <taxon>Poales</taxon>
        <taxon>Poaceae</taxon>
        <taxon>BOP clade</taxon>
        <taxon>Pooideae</taxon>
        <taxon>Triticodae</taxon>
        <taxon>Triticeae</taxon>
        <taxon>Triticinae</taxon>
        <taxon>Triticum</taxon>
    </lineage>
</organism>
<dbReference type="Gramene" id="TraesWEE_scaffold_094963_01G000100.1">
    <property type="protein sequence ID" value="TraesWEE_scaffold_094963_01G000100.1"/>
    <property type="gene ID" value="TraesWEE_scaffold_094963_01G000100"/>
</dbReference>
<keyword evidence="4" id="KW-1185">Reference proteome</keyword>
<dbReference type="Gramene" id="TraesLDM5D03G03039170.1">
    <property type="protein sequence ID" value="TraesLDM5D03G03039170.1.CDS1"/>
    <property type="gene ID" value="TraesLDM5D03G03039170"/>
</dbReference>
<evidence type="ECO:0000256" key="2">
    <source>
        <dbReference type="SAM" id="Phobius"/>
    </source>
</evidence>
<dbReference type="PANTHER" id="PTHR36381:SF9">
    <property type="entry name" value="EXPRESSED PROTEIN"/>
    <property type="match status" value="1"/>
</dbReference>
<feature type="region of interest" description="Disordered" evidence="1">
    <location>
        <begin position="231"/>
        <end position="303"/>
    </location>
</feature>
<dbReference type="OMA" id="ALMVIWS"/>
<dbReference type="EnsemblPlants" id="TraesCS5D02G024700.1">
    <property type="protein sequence ID" value="TraesCS5D02G024700.1.cds1"/>
    <property type="gene ID" value="TraesCS5D02G024700"/>
</dbReference>
<keyword evidence="2" id="KW-1133">Transmembrane helix</keyword>